<feature type="compositionally biased region" description="Polar residues" evidence="3">
    <location>
        <begin position="144"/>
        <end position="156"/>
    </location>
</feature>
<evidence type="ECO:0000313" key="5">
    <source>
        <dbReference type="EMBL" id="KAL3288464.1"/>
    </source>
</evidence>
<evidence type="ECO:0000256" key="2">
    <source>
        <dbReference type="PROSITE-ProRule" id="PRU00176"/>
    </source>
</evidence>
<sequence length="426" mass="47968">MDTSLNKTPKKRKSLANQKTPGEKETPKAKILKESPASKQIISNASSVQIKKEKSPKKSKKSQDTNSKKSSSVKVKKEKLLNKQDFLLQKLKERSDKEGKEVVIKSLNEKIDQILSRSEVTKTGKRKIKLFKKLIASVSGEQAPKSTNTSVKNAQNLKKKGKTPQPAKNLNKPNNESAKKANSKKKAAPIKEEDDEDEESSDSEHIDIKPKKVKVEVKKEDSSNDDENELDEEESEDGSEEEEEDGDDNEEENGEDSDEESEEEPQEEVKPKVNKKQQVKKEANPIGDSPGGKKSRYVLFVGNLAYDVTKKELEQHFSTIATVVDVRIPTDKESNKPRGFAYVELPDEASYQKALDLNGSQLKNRKIKVEYTQGGKKKGEDAKKKSKLKILNYMQCESKDSLDNTIKGNKMDMQNQNLRNNQLVIH</sequence>
<dbReference type="Gene3D" id="3.30.70.330">
    <property type="match status" value="1"/>
</dbReference>
<feature type="region of interest" description="Disordered" evidence="3">
    <location>
        <begin position="1"/>
        <end position="79"/>
    </location>
</feature>
<dbReference type="InterPro" id="IPR035979">
    <property type="entry name" value="RBD_domain_sf"/>
</dbReference>
<feature type="compositionally biased region" description="Polar residues" evidence="3">
    <location>
        <begin position="37"/>
        <end position="49"/>
    </location>
</feature>
<evidence type="ECO:0000313" key="6">
    <source>
        <dbReference type="Proteomes" id="UP001516400"/>
    </source>
</evidence>
<dbReference type="SMART" id="SM00360">
    <property type="entry name" value="RRM"/>
    <property type="match status" value="1"/>
</dbReference>
<accession>A0ABD2PC09</accession>
<feature type="compositionally biased region" description="Acidic residues" evidence="3">
    <location>
        <begin position="223"/>
        <end position="266"/>
    </location>
</feature>
<proteinExistence type="predicted"/>
<dbReference type="PROSITE" id="PS50102">
    <property type="entry name" value="RRM"/>
    <property type="match status" value="1"/>
</dbReference>
<dbReference type="InterPro" id="IPR034228">
    <property type="entry name" value="Nop6_RRM"/>
</dbReference>
<comment type="caution">
    <text evidence="5">The sequence shown here is derived from an EMBL/GenBank/DDBJ whole genome shotgun (WGS) entry which is preliminary data.</text>
</comment>
<dbReference type="SUPFAM" id="SSF54928">
    <property type="entry name" value="RNA-binding domain, RBD"/>
    <property type="match status" value="1"/>
</dbReference>
<dbReference type="InterPro" id="IPR000504">
    <property type="entry name" value="RRM_dom"/>
</dbReference>
<dbReference type="PANTHER" id="PTHR15241:SF304">
    <property type="entry name" value="RRM DOMAIN-CONTAINING PROTEIN"/>
    <property type="match status" value="1"/>
</dbReference>
<dbReference type="Proteomes" id="UP001516400">
    <property type="component" value="Unassembled WGS sequence"/>
</dbReference>
<evidence type="ECO:0000259" key="4">
    <source>
        <dbReference type="PROSITE" id="PS50102"/>
    </source>
</evidence>
<evidence type="ECO:0000256" key="1">
    <source>
        <dbReference type="ARBA" id="ARBA00022884"/>
    </source>
</evidence>
<evidence type="ECO:0000256" key="3">
    <source>
        <dbReference type="SAM" id="MobiDB-lite"/>
    </source>
</evidence>
<feature type="compositionally biased region" description="Basic and acidic residues" evidence="3">
    <location>
        <begin position="21"/>
        <end position="33"/>
    </location>
</feature>
<feature type="compositionally biased region" description="Acidic residues" evidence="3">
    <location>
        <begin position="192"/>
        <end position="201"/>
    </location>
</feature>
<dbReference type="EMBL" id="JABFTP020000185">
    <property type="protein sequence ID" value="KAL3288464.1"/>
    <property type="molecule type" value="Genomic_DNA"/>
</dbReference>
<dbReference type="GO" id="GO:0003723">
    <property type="term" value="F:RNA binding"/>
    <property type="evidence" value="ECO:0007669"/>
    <property type="project" value="UniProtKB-UniRule"/>
</dbReference>
<reference evidence="5 6" key="1">
    <citation type="journal article" date="2021" name="BMC Biol.">
        <title>Horizontally acquired antibacterial genes associated with adaptive radiation of ladybird beetles.</title>
        <authorList>
            <person name="Li H.S."/>
            <person name="Tang X.F."/>
            <person name="Huang Y.H."/>
            <person name="Xu Z.Y."/>
            <person name="Chen M.L."/>
            <person name="Du X.Y."/>
            <person name="Qiu B.Y."/>
            <person name="Chen P.T."/>
            <person name="Zhang W."/>
            <person name="Slipinski A."/>
            <person name="Escalona H.E."/>
            <person name="Waterhouse R.M."/>
            <person name="Zwick A."/>
            <person name="Pang H."/>
        </authorList>
    </citation>
    <scope>NUCLEOTIDE SEQUENCE [LARGE SCALE GENOMIC DNA]</scope>
    <source>
        <strain evidence="5">SYSU2018</strain>
    </source>
</reference>
<name>A0ABD2PC09_9CUCU</name>
<dbReference type="InterPro" id="IPR012677">
    <property type="entry name" value="Nucleotide-bd_a/b_plait_sf"/>
</dbReference>
<dbReference type="PANTHER" id="PTHR15241">
    <property type="entry name" value="TRANSFORMER-2-RELATED"/>
    <property type="match status" value="1"/>
</dbReference>
<keyword evidence="1 2" id="KW-0694">RNA-binding</keyword>
<feature type="domain" description="RRM" evidence="4">
    <location>
        <begin position="297"/>
        <end position="374"/>
    </location>
</feature>
<feature type="region of interest" description="Disordered" evidence="3">
    <location>
        <begin position="136"/>
        <end position="295"/>
    </location>
</feature>
<dbReference type="AlphaFoldDB" id="A0ABD2PC09"/>
<dbReference type="Pfam" id="PF00076">
    <property type="entry name" value="RRM_1"/>
    <property type="match status" value="1"/>
</dbReference>
<organism evidence="5 6">
    <name type="scientific">Cryptolaemus montrouzieri</name>
    <dbReference type="NCBI Taxonomy" id="559131"/>
    <lineage>
        <taxon>Eukaryota</taxon>
        <taxon>Metazoa</taxon>
        <taxon>Ecdysozoa</taxon>
        <taxon>Arthropoda</taxon>
        <taxon>Hexapoda</taxon>
        <taxon>Insecta</taxon>
        <taxon>Pterygota</taxon>
        <taxon>Neoptera</taxon>
        <taxon>Endopterygota</taxon>
        <taxon>Coleoptera</taxon>
        <taxon>Polyphaga</taxon>
        <taxon>Cucujiformia</taxon>
        <taxon>Coccinelloidea</taxon>
        <taxon>Coccinellidae</taxon>
        <taxon>Scymninae</taxon>
        <taxon>Scymnini</taxon>
        <taxon>Cryptolaemus</taxon>
    </lineage>
</organism>
<feature type="compositionally biased region" description="Basic and acidic residues" evidence="3">
    <location>
        <begin position="202"/>
        <end position="222"/>
    </location>
</feature>
<protein>
    <recommendedName>
        <fullName evidence="4">RRM domain-containing protein</fullName>
    </recommendedName>
</protein>
<dbReference type="CDD" id="cd12400">
    <property type="entry name" value="RRM_Nop6"/>
    <property type="match status" value="1"/>
</dbReference>
<keyword evidence="6" id="KW-1185">Reference proteome</keyword>
<gene>
    <name evidence="5" type="ORF">HHI36_002909</name>
</gene>